<dbReference type="GO" id="GO:0016020">
    <property type="term" value="C:membrane"/>
    <property type="evidence" value="ECO:0007669"/>
    <property type="project" value="InterPro"/>
</dbReference>
<dbReference type="CDD" id="cd07018">
    <property type="entry name" value="S49_SppA_67K_type"/>
    <property type="match status" value="1"/>
</dbReference>
<dbReference type="Gene3D" id="3.90.226.10">
    <property type="entry name" value="2-enoyl-CoA Hydratase, Chain A, domain 1"/>
    <property type="match status" value="2"/>
</dbReference>
<dbReference type="InterPro" id="IPR047272">
    <property type="entry name" value="S49_SppA_C"/>
</dbReference>
<dbReference type="SUPFAM" id="SSF52096">
    <property type="entry name" value="ClpP/crotonase"/>
    <property type="match status" value="2"/>
</dbReference>
<keyword evidence="4" id="KW-0720">Serine protease</keyword>
<dbReference type="InterPro" id="IPR004634">
    <property type="entry name" value="Pept_S49_pIV"/>
</dbReference>
<comment type="similarity">
    <text evidence="1">Belongs to the peptidase S49 family.</text>
</comment>
<accession>A0A917USA8</accession>
<dbReference type="GO" id="GO:0006465">
    <property type="term" value="P:signal peptide processing"/>
    <property type="evidence" value="ECO:0007669"/>
    <property type="project" value="InterPro"/>
</dbReference>
<feature type="active site" description="Proton donor/acceptor" evidence="5">
    <location>
        <position position="163"/>
    </location>
</feature>
<reference evidence="7" key="2">
    <citation type="submission" date="2020-09" db="EMBL/GenBank/DDBJ databases">
        <authorList>
            <person name="Sun Q."/>
            <person name="Ohkuma M."/>
        </authorList>
    </citation>
    <scope>NUCLEOTIDE SEQUENCE</scope>
    <source>
        <strain evidence="7">JCM 14371</strain>
    </source>
</reference>
<dbReference type="EMBL" id="BMOE01000010">
    <property type="protein sequence ID" value="GGJ81864.1"/>
    <property type="molecule type" value="Genomic_DNA"/>
</dbReference>
<keyword evidence="3" id="KW-0378">Hydrolase</keyword>
<dbReference type="InterPro" id="IPR029045">
    <property type="entry name" value="ClpP/crotonase-like_dom_sf"/>
</dbReference>
<dbReference type="GO" id="GO:0004176">
    <property type="term" value="F:ATP-dependent peptidase activity"/>
    <property type="evidence" value="ECO:0007669"/>
    <property type="project" value="InterPro"/>
</dbReference>
<dbReference type="GO" id="GO:0004252">
    <property type="term" value="F:serine-type endopeptidase activity"/>
    <property type="evidence" value="ECO:0007669"/>
    <property type="project" value="InterPro"/>
</dbReference>
<evidence type="ECO:0000313" key="8">
    <source>
        <dbReference type="Proteomes" id="UP000635726"/>
    </source>
</evidence>
<dbReference type="InterPro" id="IPR001907">
    <property type="entry name" value="ClpP"/>
</dbReference>
<reference evidence="7" key="1">
    <citation type="journal article" date="2014" name="Int. J. Syst. Evol. Microbiol.">
        <title>Complete genome sequence of Corynebacterium casei LMG S-19264T (=DSM 44701T), isolated from a smear-ripened cheese.</title>
        <authorList>
            <consortium name="US DOE Joint Genome Institute (JGI-PGF)"/>
            <person name="Walter F."/>
            <person name="Albersmeier A."/>
            <person name="Kalinowski J."/>
            <person name="Ruckert C."/>
        </authorList>
    </citation>
    <scope>NUCLEOTIDE SEQUENCE</scope>
    <source>
        <strain evidence="7">JCM 14371</strain>
    </source>
</reference>
<sequence length="542" mass="57843">MSGMNLPFLKKSGDALPQGVSRPTWVVLDLAGDYPALNPGNPLAALLNRQETLEGLTARLERLERAEWLHGVLVRFGAYSAGLATSRAIRDALARLSEHKRTVAFVSSLGMPNLLAASGAGEIVSPESAEVNVLGLGMEVTYLGAFLKRHGVTFENLRIREYKSALTRFSDDQMDPHNREQLTRLLDSMEGSWAEDLAAARGLSVDAVRGWLDHPVSSATAALQAGLIDRVAYEDELVGPATRPMGAVLDLLKPAGRAGRRAGRVAVVPVVGTIMTGRSQRNPLPIFGGVTAGSDTVVAALKRAGQDEQTKAVVLYVDSGGGSALASDLIWREVSVLEGLGKPVVAVMGGVAASGGYYVLAGARHVVASPYTITGSIGVVSGKPVLEEFNRRQGLNPEAVTRHDAGLIYSPSRPFSASQRELMERSIEEVYDRFTARVAQGRGLTQERVNELGRGRIWSGQDALQHGLVDELGDLHTGIRRACELSGLPYGAPTWTATPKARGPLPEFVQEAGREAAGLTLTAGLWPESGVLMLLDSDLRVR</sequence>
<evidence type="ECO:0000259" key="6">
    <source>
        <dbReference type="Pfam" id="PF01343"/>
    </source>
</evidence>
<evidence type="ECO:0000256" key="4">
    <source>
        <dbReference type="ARBA" id="ARBA00022825"/>
    </source>
</evidence>
<evidence type="ECO:0000256" key="3">
    <source>
        <dbReference type="ARBA" id="ARBA00022801"/>
    </source>
</evidence>
<dbReference type="PANTHER" id="PTHR33209:SF1">
    <property type="entry name" value="PEPTIDASE S49 DOMAIN-CONTAINING PROTEIN"/>
    <property type="match status" value="1"/>
</dbReference>
<dbReference type="InterPro" id="IPR047217">
    <property type="entry name" value="S49_SppA_67K_type_N"/>
</dbReference>
<dbReference type="Pfam" id="PF01343">
    <property type="entry name" value="Peptidase_S49"/>
    <property type="match status" value="2"/>
</dbReference>
<gene>
    <name evidence="7" type="ORF">GCM10008939_27280</name>
</gene>
<dbReference type="PANTHER" id="PTHR33209">
    <property type="entry name" value="PROTEASE 4"/>
    <property type="match status" value="1"/>
</dbReference>
<dbReference type="Gene3D" id="6.20.330.10">
    <property type="match status" value="1"/>
</dbReference>
<evidence type="ECO:0000313" key="7">
    <source>
        <dbReference type="EMBL" id="GGJ81864.1"/>
    </source>
</evidence>
<name>A0A917USA8_9DEIO</name>
<feature type="domain" description="Peptidase S49" evidence="6">
    <location>
        <begin position="341"/>
        <end position="487"/>
    </location>
</feature>
<comment type="caution">
    <text evidence="7">The sequence shown here is derived from an EMBL/GenBank/DDBJ whole genome shotgun (WGS) entry which is preliminary data.</text>
</comment>
<feature type="active site" description="Nucleophile" evidence="5">
    <location>
        <position position="354"/>
    </location>
</feature>
<dbReference type="PIRSF" id="PIRSF001217">
    <property type="entry name" value="Protease_4_SppA"/>
    <property type="match status" value="1"/>
</dbReference>
<feature type="domain" description="Peptidase S49" evidence="6">
    <location>
        <begin position="98"/>
        <end position="238"/>
    </location>
</feature>
<keyword evidence="8" id="KW-1185">Reference proteome</keyword>
<protein>
    <submittedName>
        <fullName evidence="7">Peptidase</fullName>
    </submittedName>
</protein>
<evidence type="ECO:0000256" key="5">
    <source>
        <dbReference type="PIRSR" id="PIRSR001217-1"/>
    </source>
</evidence>
<proteinExistence type="inferred from homology"/>
<dbReference type="InterPro" id="IPR002142">
    <property type="entry name" value="Peptidase_S49"/>
</dbReference>
<evidence type="ECO:0000256" key="2">
    <source>
        <dbReference type="ARBA" id="ARBA00022670"/>
    </source>
</evidence>
<keyword evidence="2" id="KW-0645">Protease</keyword>
<dbReference type="PRINTS" id="PR00127">
    <property type="entry name" value="CLPPROTEASEP"/>
</dbReference>
<dbReference type="Proteomes" id="UP000635726">
    <property type="component" value="Unassembled WGS sequence"/>
</dbReference>
<dbReference type="CDD" id="cd07023">
    <property type="entry name" value="S49_Sppa_N_C"/>
    <property type="match status" value="1"/>
</dbReference>
<evidence type="ECO:0000256" key="1">
    <source>
        <dbReference type="ARBA" id="ARBA00008683"/>
    </source>
</evidence>
<organism evidence="7 8">
    <name type="scientific">Deinococcus aquiradiocola</name>
    <dbReference type="NCBI Taxonomy" id="393059"/>
    <lineage>
        <taxon>Bacteria</taxon>
        <taxon>Thermotogati</taxon>
        <taxon>Deinococcota</taxon>
        <taxon>Deinococci</taxon>
        <taxon>Deinococcales</taxon>
        <taxon>Deinococcaceae</taxon>
        <taxon>Deinococcus</taxon>
    </lineage>
</organism>
<dbReference type="AlphaFoldDB" id="A0A917USA8"/>